<protein>
    <recommendedName>
        <fullName evidence="3">Cysteine-rich CPXCG</fullName>
    </recommendedName>
</protein>
<evidence type="ECO:0008006" key="3">
    <source>
        <dbReference type="Google" id="ProtNLM"/>
    </source>
</evidence>
<dbReference type="OrthoDB" id="9814566at2"/>
<dbReference type="RefSeq" id="WP_069946241.1">
    <property type="nucleotide sequence ID" value="NZ_CP014143.1"/>
</dbReference>
<keyword evidence="2" id="KW-1185">Reference proteome</keyword>
<dbReference type="AlphaFoldDB" id="A0A1C9W4I5"/>
<organism evidence="1 2">
    <name type="scientific">Microbulbifer aggregans</name>
    <dbReference type="NCBI Taxonomy" id="1769779"/>
    <lineage>
        <taxon>Bacteria</taxon>
        <taxon>Pseudomonadati</taxon>
        <taxon>Pseudomonadota</taxon>
        <taxon>Gammaproteobacteria</taxon>
        <taxon>Cellvibrionales</taxon>
        <taxon>Microbulbiferaceae</taxon>
        <taxon>Microbulbifer</taxon>
    </lineage>
</organism>
<gene>
    <name evidence="1" type="ORF">AUP74_00584</name>
</gene>
<dbReference type="InterPro" id="IPR025990">
    <property type="entry name" value="zinc_ribbon_bacterial"/>
</dbReference>
<sequence>MLSLEEHQGTCPYCGEPITVLLDLSQGTHSYVEDCQVCCRPISISVTEEEDGSLSVSLHDENSTF</sequence>
<dbReference type="PIRSF" id="PIRSF037225">
    <property type="entry name" value="UCP037225"/>
    <property type="match status" value="1"/>
</dbReference>
<evidence type="ECO:0000313" key="2">
    <source>
        <dbReference type="Proteomes" id="UP000095672"/>
    </source>
</evidence>
<dbReference type="InterPro" id="IPR017143">
    <property type="entry name" value="UCP037225"/>
</dbReference>
<dbReference type="Proteomes" id="UP000095672">
    <property type="component" value="Chromosome"/>
</dbReference>
<dbReference type="EMBL" id="CP014143">
    <property type="protein sequence ID" value="AOS96054.1"/>
    <property type="molecule type" value="Genomic_DNA"/>
</dbReference>
<dbReference type="STRING" id="1769779.AUP74_00584"/>
<dbReference type="KEGG" id="micc:AUP74_00584"/>
<evidence type="ECO:0000313" key="1">
    <source>
        <dbReference type="EMBL" id="AOS96054.1"/>
    </source>
</evidence>
<name>A0A1C9W4I5_9GAMM</name>
<reference evidence="2" key="1">
    <citation type="submission" date="2016-01" db="EMBL/GenBank/DDBJ databases">
        <title>Complete genome sequence of Microbulbifer sp. CCB-MM1, a halophile isolated from Matang Mangrove Forest, Perak.</title>
        <authorList>
            <person name="Moh T.H."/>
            <person name="Dinesh B."/>
            <person name="Lau N.-S."/>
            <person name="Go F."/>
            <person name="Alexander Chong S.-C."/>
        </authorList>
    </citation>
    <scope>NUCLEOTIDE SEQUENCE [LARGE SCALE GENOMIC DNA]</scope>
    <source>
        <strain evidence="2">CCB-MM1</strain>
    </source>
</reference>
<dbReference type="PATRIC" id="fig|1769779.3.peg.591"/>
<dbReference type="Pfam" id="PF14255">
    <property type="entry name" value="Zn_ribbon_21"/>
    <property type="match status" value="1"/>
</dbReference>
<proteinExistence type="predicted"/>
<accession>A0A1C9W4I5</accession>